<dbReference type="Proteomes" id="UP000595140">
    <property type="component" value="Unassembled WGS sequence"/>
</dbReference>
<keyword evidence="3" id="KW-1185">Reference proteome</keyword>
<organism evidence="2 3">
    <name type="scientific">Cuscuta campestris</name>
    <dbReference type="NCBI Taxonomy" id="132261"/>
    <lineage>
        <taxon>Eukaryota</taxon>
        <taxon>Viridiplantae</taxon>
        <taxon>Streptophyta</taxon>
        <taxon>Embryophyta</taxon>
        <taxon>Tracheophyta</taxon>
        <taxon>Spermatophyta</taxon>
        <taxon>Magnoliopsida</taxon>
        <taxon>eudicotyledons</taxon>
        <taxon>Gunneridae</taxon>
        <taxon>Pentapetalae</taxon>
        <taxon>asterids</taxon>
        <taxon>lamiids</taxon>
        <taxon>Solanales</taxon>
        <taxon>Convolvulaceae</taxon>
        <taxon>Cuscuteae</taxon>
        <taxon>Cuscuta</taxon>
        <taxon>Cuscuta subgen. Grammica</taxon>
        <taxon>Cuscuta sect. Cleistogrammica</taxon>
    </lineage>
</organism>
<accession>A0A484LET9</accession>
<reference evidence="2 3" key="1">
    <citation type="submission" date="2018-04" db="EMBL/GenBank/DDBJ databases">
        <authorList>
            <person name="Vogel A."/>
        </authorList>
    </citation>
    <scope>NUCLEOTIDE SEQUENCE [LARGE SCALE GENOMIC DNA]</scope>
</reference>
<proteinExistence type="predicted"/>
<dbReference type="AlphaFoldDB" id="A0A484LET9"/>
<evidence type="ECO:0000256" key="1">
    <source>
        <dbReference type="SAM" id="Coils"/>
    </source>
</evidence>
<evidence type="ECO:0000313" key="2">
    <source>
        <dbReference type="EMBL" id="VFQ74851.1"/>
    </source>
</evidence>
<keyword evidence="1" id="KW-0175">Coiled coil</keyword>
<name>A0A484LET9_9ASTE</name>
<sequence>MALMSQSDAELFDAFCTDLSEHKGLLKSTKESDEQAQRKIAELEKKAGRTGQQEEEIARLKSELEKEHSDLAVHVAAWAAQEPEKFAPQTLPDREIGIWFFLGL</sequence>
<evidence type="ECO:0000313" key="3">
    <source>
        <dbReference type="Proteomes" id="UP000595140"/>
    </source>
</evidence>
<protein>
    <submittedName>
        <fullName evidence="2">Uncharacterized protein</fullName>
    </submittedName>
</protein>
<gene>
    <name evidence="2" type="ORF">CCAM_LOCUS16627</name>
</gene>
<feature type="coiled-coil region" evidence="1">
    <location>
        <begin position="26"/>
        <end position="70"/>
    </location>
</feature>
<dbReference type="EMBL" id="OOIL02001381">
    <property type="protein sequence ID" value="VFQ74851.1"/>
    <property type="molecule type" value="Genomic_DNA"/>
</dbReference>